<protein>
    <submittedName>
        <fullName evidence="1">Holin</fullName>
    </submittedName>
</protein>
<name>A0A5R8P6C5_9NOCA</name>
<reference evidence="1 2" key="1">
    <citation type="submission" date="2019-05" db="EMBL/GenBank/DDBJ databases">
        <title>Genomes sequences of two Nocardia cyriacigeorgica environmental isolates, type strains Nocardia asteroides ATCC 19247 and Nocardia cyriacigeorgica DSM 44484.</title>
        <authorList>
            <person name="Vautrin F."/>
            <person name="Bergeron E."/>
            <person name="Dubost A."/>
            <person name="Abrouk D."/>
            <person name="Rodriguez Nava V."/>
            <person name="Pujic P."/>
        </authorList>
    </citation>
    <scope>NUCLEOTIDE SEQUENCE [LARGE SCALE GENOMIC DNA]</scope>
    <source>
        <strain evidence="1 2">EML 1456</strain>
    </source>
</reference>
<gene>
    <name evidence="1" type="ORF">FEK35_27430</name>
</gene>
<dbReference type="RefSeq" id="WP_138458665.1">
    <property type="nucleotide sequence ID" value="NZ_JADLPK010000004.1"/>
</dbReference>
<dbReference type="EMBL" id="VBUU01000040">
    <property type="protein sequence ID" value="TLF96824.1"/>
    <property type="molecule type" value="Genomic_DNA"/>
</dbReference>
<dbReference type="Pfam" id="PF16945">
    <property type="entry name" value="Phage_r1t_holin"/>
    <property type="match status" value="1"/>
</dbReference>
<dbReference type="Proteomes" id="UP000308349">
    <property type="component" value="Unassembled WGS sequence"/>
</dbReference>
<evidence type="ECO:0000313" key="2">
    <source>
        <dbReference type="Proteomes" id="UP000308349"/>
    </source>
</evidence>
<evidence type="ECO:0000313" key="1">
    <source>
        <dbReference type="EMBL" id="TLF96824.1"/>
    </source>
</evidence>
<proteinExistence type="predicted"/>
<organism evidence="1 2">
    <name type="scientific">Nocardia cyriacigeorgica</name>
    <dbReference type="NCBI Taxonomy" id="135487"/>
    <lineage>
        <taxon>Bacteria</taxon>
        <taxon>Bacillati</taxon>
        <taxon>Actinomycetota</taxon>
        <taxon>Actinomycetes</taxon>
        <taxon>Mycobacteriales</taxon>
        <taxon>Nocardiaceae</taxon>
        <taxon>Nocardia</taxon>
    </lineage>
</organism>
<dbReference type="AlphaFoldDB" id="A0A5R8P6C5"/>
<dbReference type="OrthoDB" id="3394330at2"/>
<dbReference type="InterPro" id="IPR020109">
    <property type="entry name" value="Holin_r1t"/>
</dbReference>
<comment type="caution">
    <text evidence="1">The sequence shown here is derived from an EMBL/GenBank/DDBJ whole genome shotgun (WGS) entry which is preliminary data.</text>
</comment>
<accession>A0A5R8P6C5</accession>
<sequence length="75" mass="8047">MTTKRFWIQTTERAVKTFAQSMLALITIGATLTDIDWGTAASISGTAALVSVLTSITSAQFGDHTDPSLASRREE</sequence>